<dbReference type="CDD" id="cd04301">
    <property type="entry name" value="NAT_SF"/>
    <property type="match status" value="1"/>
</dbReference>
<dbReference type="InterPro" id="IPR006464">
    <property type="entry name" value="AcTrfase_RimI/Ard1"/>
</dbReference>
<dbReference type="EMBL" id="FMUS01000014">
    <property type="protein sequence ID" value="SCY74173.1"/>
    <property type="molecule type" value="Genomic_DNA"/>
</dbReference>
<keyword evidence="7" id="KW-0689">Ribosomal protein</keyword>
<dbReference type="RefSeq" id="WP_091543549.1">
    <property type="nucleotide sequence ID" value="NZ_FMUS01000014.1"/>
</dbReference>
<keyword evidence="8" id="KW-1185">Reference proteome</keyword>
<evidence type="ECO:0000313" key="8">
    <source>
        <dbReference type="Proteomes" id="UP000198636"/>
    </source>
</evidence>
<dbReference type="PANTHER" id="PTHR43420">
    <property type="entry name" value="ACETYLTRANSFERASE"/>
    <property type="match status" value="1"/>
</dbReference>
<dbReference type="InterPro" id="IPR000182">
    <property type="entry name" value="GNAT_dom"/>
</dbReference>
<evidence type="ECO:0000256" key="4">
    <source>
        <dbReference type="ARBA" id="ARBA00023315"/>
    </source>
</evidence>
<protein>
    <recommendedName>
        <fullName evidence="5">[Ribosomal protein bS18]-alanine N-acetyltransferase</fullName>
        <ecNumber evidence="5">2.3.1.266</ecNumber>
    </recommendedName>
</protein>
<dbReference type="GO" id="GO:0005737">
    <property type="term" value="C:cytoplasm"/>
    <property type="evidence" value="ECO:0007669"/>
    <property type="project" value="UniProtKB-SubCell"/>
</dbReference>
<dbReference type="Pfam" id="PF00583">
    <property type="entry name" value="Acetyltransf_1"/>
    <property type="match status" value="1"/>
</dbReference>
<evidence type="ECO:0000259" key="6">
    <source>
        <dbReference type="PROSITE" id="PS51186"/>
    </source>
</evidence>
<dbReference type="STRING" id="1120976.SAMN03080606_02361"/>
<feature type="domain" description="N-acetyltransferase" evidence="6">
    <location>
        <begin position="4"/>
        <end position="149"/>
    </location>
</feature>
<dbReference type="NCBIfam" id="TIGR01575">
    <property type="entry name" value="rimI"/>
    <property type="match status" value="1"/>
</dbReference>
<dbReference type="PANTHER" id="PTHR43420:SF44">
    <property type="entry name" value="ACETYLTRANSFERASE YPEA"/>
    <property type="match status" value="1"/>
</dbReference>
<dbReference type="PROSITE" id="PS51186">
    <property type="entry name" value="GNAT"/>
    <property type="match status" value="1"/>
</dbReference>
<dbReference type="Gene3D" id="3.40.630.30">
    <property type="match status" value="1"/>
</dbReference>
<dbReference type="InterPro" id="IPR016181">
    <property type="entry name" value="Acyl_CoA_acyltransferase"/>
</dbReference>
<evidence type="ECO:0000313" key="7">
    <source>
        <dbReference type="EMBL" id="SCY74173.1"/>
    </source>
</evidence>
<evidence type="ECO:0000256" key="5">
    <source>
        <dbReference type="RuleBase" id="RU363094"/>
    </source>
</evidence>
<keyword evidence="7" id="KW-0687">Ribonucleoprotein</keyword>
<dbReference type="GO" id="GO:0005840">
    <property type="term" value="C:ribosome"/>
    <property type="evidence" value="ECO:0007669"/>
    <property type="project" value="UniProtKB-KW"/>
</dbReference>
<comment type="subcellular location">
    <subcellularLocation>
        <location evidence="5">Cytoplasm</location>
    </subcellularLocation>
</comment>
<proteinExistence type="inferred from homology"/>
<keyword evidence="2 5" id="KW-0963">Cytoplasm</keyword>
<dbReference type="GO" id="GO:0008999">
    <property type="term" value="F:protein-N-terminal-alanine acetyltransferase activity"/>
    <property type="evidence" value="ECO:0007669"/>
    <property type="project" value="UniProtKB-EC"/>
</dbReference>
<keyword evidence="3 7" id="KW-0808">Transferase</keyword>
<dbReference type="OrthoDB" id="9794566at2"/>
<dbReference type="SUPFAM" id="SSF55729">
    <property type="entry name" value="Acyl-CoA N-acyltransferases (Nat)"/>
    <property type="match status" value="1"/>
</dbReference>
<comment type="similarity">
    <text evidence="1 5">Belongs to the acetyltransferase family. RimI subfamily.</text>
</comment>
<organism evidence="7 8">
    <name type="scientific">Alkaliphilus peptidifermentans DSM 18978</name>
    <dbReference type="NCBI Taxonomy" id="1120976"/>
    <lineage>
        <taxon>Bacteria</taxon>
        <taxon>Bacillati</taxon>
        <taxon>Bacillota</taxon>
        <taxon>Clostridia</taxon>
        <taxon>Peptostreptococcales</taxon>
        <taxon>Natronincolaceae</taxon>
        <taxon>Alkaliphilus</taxon>
    </lineage>
</organism>
<evidence type="ECO:0000256" key="2">
    <source>
        <dbReference type="ARBA" id="ARBA00022490"/>
    </source>
</evidence>
<evidence type="ECO:0000256" key="3">
    <source>
        <dbReference type="ARBA" id="ARBA00022679"/>
    </source>
</evidence>
<gene>
    <name evidence="7" type="ORF">SAMN03080606_02361</name>
</gene>
<comment type="catalytic activity">
    <reaction evidence="5">
        <text>N-terminal L-alanyl-[ribosomal protein bS18] + acetyl-CoA = N-terminal N(alpha)-acetyl-L-alanyl-[ribosomal protein bS18] + CoA + H(+)</text>
        <dbReference type="Rhea" id="RHEA:43756"/>
        <dbReference type="Rhea" id="RHEA-COMP:10676"/>
        <dbReference type="Rhea" id="RHEA-COMP:10677"/>
        <dbReference type="ChEBI" id="CHEBI:15378"/>
        <dbReference type="ChEBI" id="CHEBI:57287"/>
        <dbReference type="ChEBI" id="CHEBI:57288"/>
        <dbReference type="ChEBI" id="CHEBI:64718"/>
        <dbReference type="ChEBI" id="CHEBI:83683"/>
        <dbReference type="EC" id="2.3.1.266"/>
    </reaction>
</comment>
<dbReference type="EC" id="2.3.1.266" evidence="5"/>
<sequence>MEVPIIRKMTTKDLNDVMYIEENSFPIPWTKASFEKEIKSNICARYYVAVLADKIVAYLGMWIIIDEAHITNIAVHPQFRGKKIGKKIVEEVIKEAIGLGIARMTLEVRKNNITAQGLYRSLGFLPCGIRPGYYSDNGEDAVIMWKELKTNM</sequence>
<dbReference type="Proteomes" id="UP000198636">
    <property type="component" value="Unassembled WGS sequence"/>
</dbReference>
<keyword evidence="4" id="KW-0012">Acyltransferase</keyword>
<dbReference type="AlphaFoldDB" id="A0A1G5IDU4"/>
<reference evidence="7 8" key="1">
    <citation type="submission" date="2016-10" db="EMBL/GenBank/DDBJ databases">
        <authorList>
            <person name="de Groot N.N."/>
        </authorList>
    </citation>
    <scope>NUCLEOTIDE SEQUENCE [LARGE SCALE GENOMIC DNA]</scope>
    <source>
        <strain evidence="7 8">DSM 18978</strain>
    </source>
</reference>
<evidence type="ECO:0000256" key="1">
    <source>
        <dbReference type="ARBA" id="ARBA00005395"/>
    </source>
</evidence>
<name>A0A1G5IDU4_9FIRM</name>
<comment type="function">
    <text evidence="5">Acetylates the N-terminal alanine of ribosomal protein bS18.</text>
</comment>
<dbReference type="InterPro" id="IPR050680">
    <property type="entry name" value="YpeA/RimI_acetyltransf"/>
</dbReference>
<accession>A0A1G5IDU4</accession>